<dbReference type="InterPro" id="IPR036291">
    <property type="entry name" value="NAD(P)-bd_dom_sf"/>
</dbReference>
<organism evidence="2 3">
    <name type="scientific">Pyxidicoccus parkwayensis</name>
    <dbReference type="NCBI Taxonomy" id="2813578"/>
    <lineage>
        <taxon>Bacteria</taxon>
        <taxon>Pseudomonadati</taxon>
        <taxon>Myxococcota</taxon>
        <taxon>Myxococcia</taxon>
        <taxon>Myxococcales</taxon>
        <taxon>Cystobacterineae</taxon>
        <taxon>Myxococcaceae</taxon>
        <taxon>Pyxidicoccus</taxon>
    </lineage>
</organism>
<evidence type="ECO:0000259" key="1">
    <source>
        <dbReference type="Pfam" id="PF01370"/>
    </source>
</evidence>
<dbReference type="Gene3D" id="3.40.50.720">
    <property type="entry name" value="NAD(P)-binding Rossmann-like Domain"/>
    <property type="match status" value="1"/>
</dbReference>
<protein>
    <submittedName>
        <fullName evidence="2">NAD-dependent epimerase/dehydratase family protein</fullName>
    </submittedName>
</protein>
<dbReference type="InterPro" id="IPR051783">
    <property type="entry name" value="NAD(P)-dependent_oxidoreduct"/>
</dbReference>
<sequence>MDKVALFGASGVIGQSVAQALQAQGRAYRVVGRSKASLQREFGADPLAEVATWNPDDADSIRAAARGIHTLIYMVGVNYWQFHLHPQLMRRTLDAAIAEGVQQVLLIGTVYPYGRPRTTPVTEDHPREPHTFKGRMRKEQEDLLLAEHAAGRIRGTILRLPDFYGPGVDKSFLYRPFLAAAQGKRAQLIGPIDAPHEFIYVPDVGPVVTALMDEPRAYGRWWNLAGAGVTSQRELVKEIFAQAGRPPKFTTFGKGMVRLMGLFDPFMKELVEMHYLLTEPVLMDDSALRGLLGTVRKTPYSEGIRQTLAATRAAAVSPAPAATARPRPAP</sequence>
<dbReference type="SUPFAM" id="SSF51735">
    <property type="entry name" value="NAD(P)-binding Rossmann-fold domains"/>
    <property type="match status" value="1"/>
</dbReference>
<gene>
    <name evidence="2" type="ORF">JY651_09815</name>
</gene>
<evidence type="ECO:0000313" key="2">
    <source>
        <dbReference type="EMBL" id="QSQ25197.1"/>
    </source>
</evidence>
<dbReference type="PANTHER" id="PTHR48079">
    <property type="entry name" value="PROTEIN YEEZ"/>
    <property type="match status" value="1"/>
</dbReference>
<keyword evidence="3" id="KW-1185">Reference proteome</keyword>
<name>A0ABX7P452_9BACT</name>
<dbReference type="PANTHER" id="PTHR48079:SF6">
    <property type="entry name" value="NAD(P)-BINDING DOMAIN-CONTAINING PROTEIN-RELATED"/>
    <property type="match status" value="1"/>
</dbReference>
<dbReference type="InterPro" id="IPR001509">
    <property type="entry name" value="Epimerase_deHydtase"/>
</dbReference>
<proteinExistence type="predicted"/>
<feature type="domain" description="NAD-dependent epimerase/dehydratase" evidence="1">
    <location>
        <begin position="6"/>
        <end position="222"/>
    </location>
</feature>
<dbReference type="Proteomes" id="UP000662747">
    <property type="component" value="Chromosome"/>
</dbReference>
<dbReference type="EMBL" id="CP071090">
    <property type="protein sequence ID" value="QSQ25197.1"/>
    <property type="molecule type" value="Genomic_DNA"/>
</dbReference>
<evidence type="ECO:0000313" key="3">
    <source>
        <dbReference type="Proteomes" id="UP000662747"/>
    </source>
</evidence>
<dbReference type="Pfam" id="PF01370">
    <property type="entry name" value="Epimerase"/>
    <property type="match status" value="1"/>
</dbReference>
<reference evidence="2 3" key="1">
    <citation type="submission" date="2021-02" db="EMBL/GenBank/DDBJ databases">
        <title>De Novo genome assembly of isolated myxobacteria.</title>
        <authorList>
            <person name="Stevens D.C."/>
        </authorList>
    </citation>
    <scope>NUCLEOTIDE SEQUENCE [LARGE SCALE GENOMIC DNA]</scope>
    <source>
        <strain evidence="3">SCPEA02</strain>
    </source>
</reference>
<accession>A0ABX7P452</accession>
<dbReference type="RefSeq" id="WP_206726753.1">
    <property type="nucleotide sequence ID" value="NZ_CP071090.1"/>
</dbReference>